<dbReference type="PROSITE" id="PS51186">
    <property type="entry name" value="GNAT"/>
    <property type="match status" value="1"/>
</dbReference>
<protein>
    <recommendedName>
        <fullName evidence="1">N-acetyltransferase domain-containing protein</fullName>
    </recommendedName>
</protein>
<dbReference type="RefSeq" id="WP_013292871.1">
    <property type="nucleotide sequence ID" value="NC_014394.1"/>
</dbReference>
<dbReference type="EMBL" id="CP002159">
    <property type="protein sequence ID" value="ADL54930.1"/>
    <property type="molecule type" value="Genomic_DNA"/>
</dbReference>
<evidence type="ECO:0000313" key="2">
    <source>
        <dbReference type="EMBL" id="ADL54930.1"/>
    </source>
</evidence>
<dbReference type="OrthoDB" id="7595497at2"/>
<dbReference type="GO" id="GO:0016747">
    <property type="term" value="F:acyltransferase activity, transferring groups other than amino-acyl groups"/>
    <property type="evidence" value="ECO:0007669"/>
    <property type="project" value="InterPro"/>
</dbReference>
<dbReference type="KEGG" id="gca:Galf_0898"/>
<dbReference type="AlphaFoldDB" id="D9SEF4"/>
<dbReference type="Proteomes" id="UP000001235">
    <property type="component" value="Chromosome"/>
</dbReference>
<dbReference type="SUPFAM" id="SSF55729">
    <property type="entry name" value="Acyl-CoA N-acyltransferases (Nat)"/>
    <property type="match status" value="1"/>
</dbReference>
<proteinExistence type="predicted"/>
<dbReference type="InterPro" id="IPR016181">
    <property type="entry name" value="Acyl_CoA_acyltransferase"/>
</dbReference>
<gene>
    <name evidence="2" type="ordered locus">Galf_0898</name>
</gene>
<name>D9SEF4_GALCS</name>
<dbReference type="eggNOG" id="COG0456">
    <property type="taxonomic scope" value="Bacteria"/>
</dbReference>
<dbReference type="InterPro" id="IPR000182">
    <property type="entry name" value="GNAT_dom"/>
</dbReference>
<dbReference type="HOGENOM" id="CLU_120346_0_0_4"/>
<feature type="domain" description="N-acetyltransferase" evidence="1">
    <location>
        <begin position="10"/>
        <end position="155"/>
    </location>
</feature>
<evidence type="ECO:0000313" key="3">
    <source>
        <dbReference type="Proteomes" id="UP000001235"/>
    </source>
</evidence>
<keyword evidence="3" id="KW-1185">Reference proteome</keyword>
<accession>D9SEF4</accession>
<dbReference type="STRING" id="395494.Galf_0898"/>
<reference evidence="2 3" key="1">
    <citation type="submission" date="2010-08" db="EMBL/GenBank/DDBJ databases">
        <title>Complete sequence of Gallionella capsiferriformans ES-2.</title>
        <authorList>
            <consortium name="US DOE Joint Genome Institute"/>
            <person name="Lucas S."/>
            <person name="Copeland A."/>
            <person name="Lapidus A."/>
            <person name="Cheng J.-F."/>
            <person name="Bruce D."/>
            <person name="Goodwin L."/>
            <person name="Pitluck S."/>
            <person name="Chertkov O."/>
            <person name="Davenport K.W."/>
            <person name="Detter J.C."/>
            <person name="Han C."/>
            <person name="Tapia R."/>
            <person name="Land M."/>
            <person name="Hauser L."/>
            <person name="Chang Y.-J."/>
            <person name="Jeffries C."/>
            <person name="Kyrpides N."/>
            <person name="Ivanova N."/>
            <person name="Mikhailova N."/>
            <person name="Shelobolina E.S."/>
            <person name="Picardal F."/>
            <person name="Roden E."/>
            <person name="Emerson D."/>
            <person name="Woyke T."/>
        </authorList>
    </citation>
    <scope>NUCLEOTIDE SEQUENCE [LARGE SCALE GENOMIC DNA]</scope>
    <source>
        <strain evidence="2 3">ES-2</strain>
    </source>
</reference>
<evidence type="ECO:0000259" key="1">
    <source>
        <dbReference type="PROSITE" id="PS51186"/>
    </source>
</evidence>
<dbReference type="Gene3D" id="3.40.630.30">
    <property type="match status" value="1"/>
</dbReference>
<sequence>MKKFSVDFGTLIVSNDSAEAEQLLCMSKVVLENIRHLEKSYPNFQYWFESQVVRGILGGSRSFVIELRDGKMAGVAILKDTPEEKKICTISVCDEFKSKGMGVRLFEKSMRLLDTDKPLASVSESRLPEFEKIFEYLDYDYSAEYHGLYLPQRKEFSFNGLLQ</sequence>
<organism evidence="2 3">
    <name type="scientific">Gallionella capsiferriformans (strain ES-2)</name>
    <name type="common">Gallionella ferruginea capsiferriformans (strain ES-2)</name>
    <dbReference type="NCBI Taxonomy" id="395494"/>
    <lineage>
        <taxon>Bacteria</taxon>
        <taxon>Pseudomonadati</taxon>
        <taxon>Pseudomonadota</taxon>
        <taxon>Betaproteobacteria</taxon>
        <taxon>Nitrosomonadales</taxon>
        <taxon>Gallionellaceae</taxon>
        <taxon>Gallionella</taxon>
    </lineage>
</organism>